<sequence>MEPPRLLTSGSPKRLRKQRRQKQSTGGIEYLEDFGSDWRRRTPGNSRGVVGGRERFLSKCFVKDPWRRWTAEMLLNHAFVGGDDDDDDGGSDDTVLLEEANRISASPRCPFDFPEWVSCTSEPHDSHVVEISPESDYVFLYGSGGSTCIPFSPSDRVRQLFMRNQVGYFQMIG</sequence>
<dbReference type="EMBL" id="JXTB01000379">
    <property type="protein sequence ID" value="PON43007.1"/>
    <property type="molecule type" value="Genomic_DNA"/>
</dbReference>
<evidence type="ECO:0000313" key="3">
    <source>
        <dbReference type="Proteomes" id="UP000237105"/>
    </source>
</evidence>
<gene>
    <name evidence="2" type="ORF">PanWU01x14_277790</name>
</gene>
<protein>
    <submittedName>
        <fullName evidence="2">Uncharacterized protein</fullName>
    </submittedName>
</protein>
<organism evidence="2 3">
    <name type="scientific">Parasponia andersonii</name>
    <name type="common">Sponia andersonii</name>
    <dbReference type="NCBI Taxonomy" id="3476"/>
    <lineage>
        <taxon>Eukaryota</taxon>
        <taxon>Viridiplantae</taxon>
        <taxon>Streptophyta</taxon>
        <taxon>Embryophyta</taxon>
        <taxon>Tracheophyta</taxon>
        <taxon>Spermatophyta</taxon>
        <taxon>Magnoliopsida</taxon>
        <taxon>eudicotyledons</taxon>
        <taxon>Gunneridae</taxon>
        <taxon>Pentapetalae</taxon>
        <taxon>rosids</taxon>
        <taxon>fabids</taxon>
        <taxon>Rosales</taxon>
        <taxon>Cannabaceae</taxon>
        <taxon>Parasponia</taxon>
    </lineage>
</organism>
<name>A0A2P5B2G9_PARAD</name>
<dbReference type="Proteomes" id="UP000237105">
    <property type="component" value="Unassembled WGS sequence"/>
</dbReference>
<proteinExistence type="predicted"/>
<evidence type="ECO:0000256" key="1">
    <source>
        <dbReference type="SAM" id="MobiDB-lite"/>
    </source>
</evidence>
<comment type="caution">
    <text evidence="2">The sequence shown here is derived from an EMBL/GenBank/DDBJ whole genome shotgun (WGS) entry which is preliminary data.</text>
</comment>
<dbReference type="STRING" id="3476.A0A2P5B2G9"/>
<feature type="region of interest" description="Disordered" evidence="1">
    <location>
        <begin position="1"/>
        <end position="26"/>
    </location>
</feature>
<keyword evidence="3" id="KW-1185">Reference proteome</keyword>
<dbReference type="AlphaFoldDB" id="A0A2P5B2G9"/>
<evidence type="ECO:0000313" key="2">
    <source>
        <dbReference type="EMBL" id="PON43007.1"/>
    </source>
</evidence>
<reference evidence="3" key="1">
    <citation type="submission" date="2016-06" db="EMBL/GenBank/DDBJ databases">
        <title>Parallel loss of symbiosis genes in relatives of nitrogen-fixing non-legume Parasponia.</title>
        <authorList>
            <person name="Van Velzen R."/>
            <person name="Holmer R."/>
            <person name="Bu F."/>
            <person name="Rutten L."/>
            <person name="Van Zeijl A."/>
            <person name="Liu W."/>
            <person name="Santuari L."/>
            <person name="Cao Q."/>
            <person name="Sharma T."/>
            <person name="Shen D."/>
            <person name="Roswanjaya Y."/>
            <person name="Wardhani T."/>
            <person name="Kalhor M.S."/>
            <person name="Jansen J."/>
            <person name="Van den Hoogen J."/>
            <person name="Gungor B."/>
            <person name="Hartog M."/>
            <person name="Hontelez J."/>
            <person name="Verver J."/>
            <person name="Yang W.-C."/>
            <person name="Schijlen E."/>
            <person name="Repin R."/>
            <person name="Schilthuizen M."/>
            <person name="Schranz E."/>
            <person name="Heidstra R."/>
            <person name="Miyata K."/>
            <person name="Fedorova E."/>
            <person name="Kohlen W."/>
            <person name="Bisseling T."/>
            <person name="Smit S."/>
            <person name="Geurts R."/>
        </authorList>
    </citation>
    <scope>NUCLEOTIDE SEQUENCE [LARGE SCALE GENOMIC DNA]</scope>
    <source>
        <strain evidence="3">cv. WU1-14</strain>
    </source>
</reference>
<feature type="compositionally biased region" description="Basic residues" evidence="1">
    <location>
        <begin position="13"/>
        <end position="22"/>
    </location>
</feature>
<accession>A0A2P5B2G9</accession>